<evidence type="ECO:0000313" key="3">
    <source>
        <dbReference type="Proteomes" id="UP001178507"/>
    </source>
</evidence>
<gene>
    <name evidence="2" type="ORF">EVOR1521_LOCUS31461</name>
</gene>
<sequence>MLAWPADNDAKAERSPARTSAMKVIKTATKRSAMKAMKSSKPKGCLPKGVSLSSVLIKTSKVAKNPNINSRTRKVNGLRVEQAMAEVKWRSPGGVMKVYGISDVKYDLLCGYTKIRTQAK</sequence>
<organism evidence="2 3">
    <name type="scientific">Effrenium voratum</name>
    <dbReference type="NCBI Taxonomy" id="2562239"/>
    <lineage>
        <taxon>Eukaryota</taxon>
        <taxon>Sar</taxon>
        <taxon>Alveolata</taxon>
        <taxon>Dinophyceae</taxon>
        <taxon>Suessiales</taxon>
        <taxon>Symbiodiniaceae</taxon>
        <taxon>Effrenium</taxon>
    </lineage>
</organism>
<evidence type="ECO:0000313" key="2">
    <source>
        <dbReference type="EMBL" id="CAJ1410684.1"/>
    </source>
</evidence>
<dbReference type="AlphaFoldDB" id="A0AA36JS18"/>
<feature type="region of interest" description="Disordered" evidence="1">
    <location>
        <begin position="1"/>
        <end position="21"/>
    </location>
</feature>
<keyword evidence="3" id="KW-1185">Reference proteome</keyword>
<protein>
    <submittedName>
        <fullName evidence="2">Uncharacterized protein</fullName>
    </submittedName>
</protein>
<dbReference type="EMBL" id="CAUJNA010003834">
    <property type="protein sequence ID" value="CAJ1410684.1"/>
    <property type="molecule type" value="Genomic_DNA"/>
</dbReference>
<accession>A0AA36JS18</accession>
<reference evidence="2" key="1">
    <citation type="submission" date="2023-08" db="EMBL/GenBank/DDBJ databases">
        <authorList>
            <person name="Chen Y."/>
            <person name="Shah S."/>
            <person name="Dougan E. K."/>
            <person name="Thang M."/>
            <person name="Chan C."/>
        </authorList>
    </citation>
    <scope>NUCLEOTIDE SEQUENCE</scope>
</reference>
<dbReference type="Proteomes" id="UP001178507">
    <property type="component" value="Unassembled WGS sequence"/>
</dbReference>
<name>A0AA36JS18_9DINO</name>
<evidence type="ECO:0000256" key="1">
    <source>
        <dbReference type="SAM" id="MobiDB-lite"/>
    </source>
</evidence>
<proteinExistence type="predicted"/>
<comment type="caution">
    <text evidence="2">The sequence shown here is derived from an EMBL/GenBank/DDBJ whole genome shotgun (WGS) entry which is preliminary data.</text>
</comment>